<name>A0A371I1N1_MUCPR</name>
<feature type="non-terminal residue" evidence="1">
    <location>
        <position position="1"/>
    </location>
</feature>
<evidence type="ECO:0000313" key="1">
    <source>
        <dbReference type="EMBL" id="RDY08948.1"/>
    </source>
</evidence>
<keyword evidence="2" id="KW-1185">Reference proteome</keyword>
<dbReference type="AlphaFoldDB" id="A0A371I1N1"/>
<accession>A0A371I1N1</accession>
<reference evidence="1" key="1">
    <citation type="submission" date="2018-05" db="EMBL/GenBank/DDBJ databases">
        <title>Draft genome of Mucuna pruriens seed.</title>
        <authorList>
            <person name="Nnadi N.E."/>
            <person name="Vos R."/>
            <person name="Hasami M.H."/>
            <person name="Devisetty U.K."/>
            <person name="Aguiy J.C."/>
        </authorList>
    </citation>
    <scope>NUCLEOTIDE SEQUENCE [LARGE SCALE GENOMIC DNA]</scope>
    <source>
        <strain evidence="1">JCA_2017</strain>
    </source>
</reference>
<protein>
    <submittedName>
        <fullName evidence="1">Uncharacterized protein</fullName>
    </submittedName>
</protein>
<proteinExistence type="predicted"/>
<dbReference type="Proteomes" id="UP000257109">
    <property type="component" value="Unassembled WGS sequence"/>
</dbReference>
<organism evidence="1 2">
    <name type="scientific">Mucuna pruriens</name>
    <name type="common">Velvet bean</name>
    <name type="synonym">Dolichos pruriens</name>
    <dbReference type="NCBI Taxonomy" id="157652"/>
    <lineage>
        <taxon>Eukaryota</taxon>
        <taxon>Viridiplantae</taxon>
        <taxon>Streptophyta</taxon>
        <taxon>Embryophyta</taxon>
        <taxon>Tracheophyta</taxon>
        <taxon>Spermatophyta</taxon>
        <taxon>Magnoliopsida</taxon>
        <taxon>eudicotyledons</taxon>
        <taxon>Gunneridae</taxon>
        <taxon>Pentapetalae</taxon>
        <taxon>rosids</taxon>
        <taxon>fabids</taxon>
        <taxon>Fabales</taxon>
        <taxon>Fabaceae</taxon>
        <taxon>Papilionoideae</taxon>
        <taxon>50 kb inversion clade</taxon>
        <taxon>NPAAA clade</taxon>
        <taxon>indigoferoid/millettioid clade</taxon>
        <taxon>Phaseoleae</taxon>
        <taxon>Mucuna</taxon>
    </lineage>
</organism>
<comment type="caution">
    <text evidence="1">The sequence shown here is derived from an EMBL/GenBank/DDBJ whole genome shotgun (WGS) entry which is preliminary data.</text>
</comment>
<gene>
    <name evidence="1" type="ORF">CR513_06768</name>
</gene>
<dbReference type="EMBL" id="QJKJ01001176">
    <property type="protein sequence ID" value="RDY08948.1"/>
    <property type="molecule type" value="Genomic_DNA"/>
</dbReference>
<evidence type="ECO:0000313" key="2">
    <source>
        <dbReference type="Proteomes" id="UP000257109"/>
    </source>
</evidence>
<sequence>MADKDDIEVNDFDFDFDIMPSYDKLQRDFEELFNKALNFLNCSRCIILKEENKVLTNDLAKFTLGRNNLNNLLGKKRSTFDKGGLVYNPIKQEKKQKKLINPLRNLETPL</sequence>